<sequence>MFCEHCGDENGQETGLDHDERDCPWYSTNPDTDPDADWDE</sequence>
<evidence type="ECO:0000313" key="3">
    <source>
        <dbReference type="Proteomes" id="UP001592531"/>
    </source>
</evidence>
<evidence type="ECO:0000313" key="2">
    <source>
        <dbReference type="EMBL" id="MFC1416519.1"/>
    </source>
</evidence>
<protein>
    <recommendedName>
        <fullName evidence="4">Small CPxCG-related zinc finger protein</fullName>
    </recommendedName>
</protein>
<name>A0ABV6VRY4_9ACTN</name>
<comment type="caution">
    <text evidence="2">The sequence shown here is derived from an EMBL/GenBank/DDBJ whole genome shotgun (WGS) entry which is preliminary data.</text>
</comment>
<keyword evidence="3" id="KW-1185">Reference proteome</keyword>
<dbReference type="RefSeq" id="WP_380533801.1">
    <property type="nucleotide sequence ID" value="NZ_JBHFAB010000004.1"/>
</dbReference>
<proteinExistence type="predicted"/>
<reference evidence="2 3" key="1">
    <citation type="submission" date="2024-09" db="EMBL/GenBank/DDBJ databases">
        <authorList>
            <person name="Lee S.D."/>
        </authorList>
    </citation>
    <scope>NUCLEOTIDE SEQUENCE [LARGE SCALE GENOMIC DNA]</scope>
    <source>
        <strain evidence="2 3">N8-3</strain>
    </source>
</reference>
<accession>A0ABV6VRY4</accession>
<organism evidence="2 3">
    <name type="scientific">Streptacidiphilus cavernicola</name>
    <dbReference type="NCBI Taxonomy" id="3342716"/>
    <lineage>
        <taxon>Bacteria</taxon>
        <taxon>Bacillati</taxon>
        <taxon>Actinomycetota</taxon>
        <taxon>Actinomycetes</taxon>
        <taxon>Kitasatosporales</taxon>
        <taxon>Streptomycetaceae</taxon>
        <taxon>Streptacidiphilus</taxon>
    </lineage>
</organism>
<dbReference type="Proteomes" id="UP001592531">
    <property type="component" value="Unassembled WGS sequence"/>
</dbReference>
<feature type="region of interest" description="Disordered" evidence="1">
    <location>
        <begin position="1"/>
        <end position="40"/>
    </location>
</feature>
<evidence type="ECO:0008006" key="4">
    <source>
        <dbReference type="Google" id="ProtNLM"/>
    </source>
</evidence>
<gene>
    <name evidence="2" type="ORF">ACEZDE_07685</name>
</gene>
<evidence type="ECO:0000256" key="1">
    <source>
        <dbReference type="SAM" id="MobiDB-lite"/>
    </source>
</evidence>
<dbReference type="EMBL" id="JBHFAB010000004">
    <property type="protein sequence ID" value="MFC1416519.1"/>
    <property type="molecule type" value="Genomic_DNA"/>
</dbReference>